<feature type="domain" description="GHMP kinase N-terminal" evidence="11">
    <location>
        <begin position="73"/>
        <end position="152"/>
    </location>
</feature>
<feature type="region of interest" description="Disordered" evidence="10">
    <location>
        <begin position="202"/>
        <end position="224"/>
    </location>
</feature>
<keyword evidence="5 9" id="KW-0547">Nucleotide-binding</keyword>
<dbReference type="Pfam" id="PF08544">
    <property type="entry name" value="GHMP_kinases_C"/>
    <property type="match status" value="1"/>
</dbReference>
<evidence type="ECO:0000256" key="7">
    <source>
        <dbReference type="ARBA" id="ARBA00022840"/>
    </source>
</evidence>
<dbReference type="InterPro" id="IPR013750">
    <property type="entry name" value="GHMP_kinase_C_dom"/>
</dbReference>
<evidence type="ECO:0000256" key="10">
    <source>
        <dbReference type="SAM" id="MobiDB-lite"/>
    </source>
</evidence>
<dbReference type="InterPro" id="IPR004424">
    <property type="entry name" value="IspE"/>
</dbReference>
<evidence type="ECO:0000313" key="13">
    <source>
        <dbReference type="EMBL" id="BDQ38791.1"/>
    </source>
</evidence>
<evidence type="ECO:0000256" key="8">
    <source>
        <dbReference type="ARBA" id="ARBA00032554"/>
    </source>
</evidence>
<keyword evidence="7 9" id="KW-0067">ATP-binding</keyword>
<evidence type="ECO:0000259" key="12">
    <source>
        <dbReference type="Pfam" id="PF08544"/>
    </source>
</evidence>
<sequence length="293" mass="31939">MRNRLLNPATLVASAKINLHLEIIGLREDGYHELRTLFFPVDTPCDLIKIEPGHDEHFYIRCPEKPELETTSNLMYTAWKRFGEATGFHPGIFVTLTKNIPMGGGLGGGSSDAAAMLTWLNTEAGDKGLSQEAMLSLAASLGADVPFFLMDGPAWATGIGDKLEPASVTLSGMTLLIACPDIEVSTPWAFSAWDKKNNATKVHQSLTTRESDTKTPSPVSPREMTNDFEPVVFEKHPRLQEIKEKIMTSGAETAAMSGSGASLFGLYQNRDTAMIAAKALEKDGIEIFTMDCR</sequence>
<dbReference type="InterPro" id="IPR014721">
    <property type="entry name" value="Ribsml_uS5_D2-typ_fold_subgr"/>
</dbReference>
<dbReference type="PANTHER" id="PTHR43527:SF2">
    <property type="entry name" value="4-DIPHOSPHOCYTIDYL-2-C-METHYL-D-ERYTHRITOL KINASE, CHLOROPLASTIC"/>
    <property type="match status" value="1"/>
</dbReference>
<dbReference type="RefSeq" id="WP_281761284.1">
    <property type="nucleotide sequence ID" value="NZ_AP026709.1"/>
</dbReference>
<feature type="active site" evidence="9">
    <location>
        <position position="144"/>
    </location>
</feature>
<evidence type="ECO:0000313" key="14">
    <source>
        <dbReference type="Proteomes" id="UP001317742"/>
    </source>
</evidence>
<evidence type="ECO:0000256" key="6">
    <source>
        <dbReference type="ARBA" id="ARBA00022777"/>
    </source>
</evidence>
<dbReference type="InterPro" id="IPR006204">
    <property type="entry name" value="GHMP_kinase_N_dom"/>
</dbReference>
<dbReference type="PANTHER" id="PTHR43527">
    <property type="entry name" value="4-DIPHOSPHOCYTIDYL-2-C-METHYL-D-ERYTHRITOL KINASE, CHLOROPLASTIC"/>
    <property type="match status" value="1"/>
</dbReference>
<dbReference type="Gene3D" id="3.30.70.890">
    <property type="entry name" value="GHMP kinase, C-terminal domain"/>
    <property type="match status" value="1"/>
</dbReference>
<keyword evidence="14" id="KW-1185">Reference proteome</keyword>
<dbReference type="InterPro" id="IPR020568">
    <property type="entry name" value="Ribosomal_Su5_D2-typ_SF"/>
</dbReference>
<dbReference type="Gene3D" id="3.30.230.10">
    <property type="match status" value="1"/>
</dbReference>
<gene>
    <name evidence="9 13" type="primary">ispE</name>
    <name evidence="13" type="ORF">SYK_31510</name>
</gene>
<name>A0ABM8B4M3_9BACT</name>
<evidence type="ECO:0000256" key="2">
    <source>
        <dbReference type="ARBA" id="ARBA00012052"/>
    </source>
</evidence>
<proteinExistence type="inferred from homology"/>
<dbReference type="PIRSF" id="PIRSF010376">
    <property type="entry name" value="IspE"/>
    <property type="match status" value="1"/>
</dbReference>
<dbReference type="NCBIfam" id="TIGR00154">
    <property type="entry name" value="ispE"/>
    <property type="match status" value="1"/>
</dbReference>
<organism evidence="13 14">
    <name type="scientific">Pseudodesulfovibrio nedwellii</name>
    <dbReference type="NCBI Taxonomy" id="2973072"/>
    <lineage>
        <taxon>Bacteria</taxon>
        <taxon>Pseudomonadati</taxon>
        <taxon>Thermodesulfobacteriota</taxon>
        <taxon>Desulfovibrionia</taxon>
        <taxon>Desulfovibrionales</taxon>
        <taxon>Desulfovibrionaceae</taxon>
    </lineage>
</organism>
<feature type="binding site" evidence="9">
    <location>
        <begin position="101"/>
        <end position="111"/>
    </location>
    <ligand>
        <name>ATP</name>
        <dbReference type="ChEBI" id="CHEBI:30616"/>
    </ligand>
</feature>
<keyword evidence="6 9" id="KW-0418">Kinase</keyword>
<dbReference type="GO" id="GO:0016301">
    <property type="term" value="F:kinase activity"/>
    <property type="evidence" value="ECO:0007669"/>
    <property type="project" value="UniProtKB-KW"/>
</dbReference>
<comment type="function">
    <text evidence="9">Catalyzes the phosphorylation of the position 2 hydroxy group of 4-diphosphocytidyl-2C-methyl-D-erythritol.</text>
</comment>
<evidence type="ECO:0000256" key="4">
    <source>
        <dbReference type="ARBA" id="ARBA00022679"/>
    </source>
</evidence>
<dbReference type="SUPFAM" id="SSF55060">
    <property type="entry name" value="GHMP Kinase, C-terminal domain"/>
    <property type="match status" value="1"/>
</dbReference>
<dbReference type="HAMAP" id="MF_00061">
    <property type="entry name" value="IspE"/>
    <property type="match status" value="1"/>
</dbReference>
<dbReference type="Pfam" id="PF00288">
    <property type="entry name" value="GHMP_kinases_N"/>
    <property type="match status" value="1"/>
</dbReference>
<dbReference type="EMBL" id="AP026709">
    <property type="protein sequence ID" value="BDQ38791.1"/>
    <property type="molecule type" value="Genomic_DNA"/>
</dbReference>
<comment type="catalytic activity">
    <reaction evidence="9">
        <text>4-CDP-2-C-methyl-D-erythritol + ATP = 4-CDP-2-C-methyl-D-erythritol 2-phosphate + ADP + H(+)</text>
        <dbReference type="Rhea" id="RHEA:18437"/>
        <dbReference type="ChEBI" id="CHEBI:15378"/>
        <dbReference type="ChEBI" id="CHEBI:30616"/>
        <dbReference type="ChEBI" id="CHEBI:57823"/>
        <dbReference type="ChEBI" id="CHEBI:57919"/>
        <dbReference type="ChEBI" id="CHEBI:456216"/>
        <dbReference type="EC" id="2.7.1.148"/>
    </reaction>
</comment>
<keyword evidence="9" id="KW-0414">Isoprene biosynthesis</keyword>
<accession>A0ABM8B4M3</accession>
<evidence type="ECO:0000256" key="3">
    <source>
        <dbReference type="ARBA" id="ARBA00017473"/>
    </source>
</evidence>
<feature type="active site" evidence="9">
    <location>
        <position position="16"/>
    </location>
</feature>
<evidence type="ECO:0000256" key="9">
    <source>
        <dbReference type="HAMAP-Rule" id="MF_00061"/>
    </source>
</evidence>
<evidence type="ECO:0000256" key="1">
    <source>
        <dbReference type="ARBA" id="ARBA00009684"/>
    </source>
</evidence>
<dbReference type="EC" id="2.7.1.148" evidence="2 9"/>
<dbReference type="SUPFAM" id="SSF54211">
    <property type="entry name" value="Ribosomal protein S5 domain 2-like"/>
    <property type="match status" value="1"/>
</dbReference>
<dbReference type="Proteomes" id="UP001317742">
    <property type="component" value="Chromosome"/>
</dbReference>
<comment type="similarity">
    <text evidence="1 9">Belongs to the GHMP kinase family. IspE subfamily.</text>
</comment>
<protein>
    <recommendedName>
        <fullName evidence="3 9">4-diphosphocytidyl-2-C-methyl-D-erythritol kinase</fullName>
        <shortName evidence="9">CMK</shortName>
        <ecNumber evidence="2 9">2.7.1.148</ecNumber>
    </recommendedName>
    <alternativeName>
        <fullName evidence="8 9">4-(cytidine-5'-diphospho)-2-C-methyl-D-erythritol kinase</fullName>
    </alternativeName>
</protein>
<evidence type="ECO:0000256" key="5">
    <source>
        <dbReference type="ARBA" id="ARBA00022741"/>
    </source>
</evidence>
<keyword evidence="4 9" id="KW-0808">Transferase</keyword>
<feature type="domain" description="GHMP kinase C-terminal" evidence="12">
    <location>
        <begin position="224"/>
        <end position="283"/>
    </location>
</feature>
<evidence type="ECO:0000259" key="11">
    <source>
        <dbReference type="Pfam" id="PF00288"/>
    </source>
</evidence>
<comment type="pathway">
    <text evidence="9">Isoprenoid biosynthesis; isopentenyl diphosphate biosynthesis via DXP pathway; isopentenyl diphosphate from 1-deoxy-D-xylulose 5-phosphate: step 3/6.</text>
</comment>
<dbReference type="InterPro" id="IPR036554">
    <property type="entry name" value="GHMP_kinase_C_sf"/>
</dbReference>
<reference evidence="13 14" key="1">
    <citation type="submission" date="2022-08" db="EMBL/GenBank/DDBJ databases">
        <title>Genome Sequence of the sulphate-reducing bacterium, Pseudodesulfovibrio sp. SYK.</title>
        <authorList>
            <person name="Kondo R."/>
            <person name="Kataoka T."/>
        </authorList>
    </citation>
    <scope>NUCLEOTIDE SEQUENCE [LARGE SCALE GENOMIC DNA]</scope>
    <source>
        <strain evidence="13 14">SYK</strain>
    </source>
</reference>